<gene>
    <name evidence="2" type="ORF">COY87_04780</name>
</gene>
<evidence type="ECO:0000256" key="1">
    <source>
        <dbReference type="SAM" id="Phobius"/>
    </source>
</evidence>
<keyword evidence="1" id="KW-1133">Transmembrane helix</keyword>
<keyword evidence="1" id="KW-0472">Membrane</keyword>
<reference evidence="3" key="1">
    <citation type="submission" date="2017-09" db="EMBL/GenBank/DDBJ databases">
        <title>Depth-based differentiation of microbial function through sediment-hosted aquifers and enrichment of novel symbionts in the deep terrestrial subsurface.</title>
        <authorList>
            <person name="Probst A.J."/>
            <person name="Ladd B."/>
            <person name="Jarett J.K."/>
            <person name="Geller-Mcgrath D.E."/>
            <person name="Sieber C.M.K."/>
            <person name="Emerson J.B."/>
            <person name="Anantharaman K."/>
            <person name="Thomas B.C."/>
            <person name="Malmstrom R."/>
            <person name="Stieglmeier M."/>
            <person name="Klingl A."/>
            <person name="Woyke T."/>
            <person name="Ryan C.M."/>
            <person name="Banfield J.F."/>
        </authorList>
    </citation>
    <scope>NUCLEOTIDE SEQUENCE [LARGE SCALE GENOMIC DNA]</scope>
</reference>
<proteinExistence type="predicted"/>
<comment type="caution">
    <text evidence="2">The sequence shown here is derived from an EMBL/GenBank/DDBJ whole genome shotgun (WGS) entry which is preliminary data.</text>
</comment>
<organism evidence="2 3">
    <name type="scientific">Candidatus Roizmanbacteria bacterium CG_4_10_14_0_8_um_filter_33_9</name>
    <dbReference type="NCBI Taxonomy" id="1974826"/>
    <lineage>
        <taxon>Bacteria</taxon>
        <taxon>Candidatus Roizmaniibacteriota</taxon>
    </lineage>
</organism>
<protein>
    <submittedName>
        <fullName evidence="2">Uncharacterized protein</fullName>
    </submittedName>
</protein>
<evidence type="ECO:0000313" key="2">
    <source>
        <dbReference type="EMBL" id="PIY71704.1"/>
    </source>
</evidence>
<feature type="transmembrane region" description="Helical" evidence="1">
    <location>
        <begin position="71"/>
        <end position="89"/>
    </location>
</feature>
<dbReference type="AlphaFoldDB" id="A0A2M7QHA3"/>
<accession>A0A2M7QHA3</accession>
<evidence type="ECO:0000313" key="3">
    <source>
        <dbReference type="Proteomes" id="UP000229401"/>
    </source>
</evidence>
<keyword evidence="1" id="KW-0812">Transmembrane</keyword>
<dbReference type="EMBL" id="PFLI01000164">
    <property type="protein sequence ID" value="PIY71704.1"/>
    <property type="molecule type" value="Genomic_DNA"/>
</dbReference>
<name>A0A2M7QHA3_9BACT</name>
<sequence length="125" mass="14403">MSKQEKKDTYENKLALTQAMVQLDSKEKEIKTSQGYGKAYFLSIIIPPIGIYYFVKYVFFTNGEDTSTKAGIISLILTLISFFFSLWMMTELLKQLTSSLPSQNLQQLNELTIPDNQKKLLEIFK</sequence>
<dbReference type="Proteomes" id="UP000229401">
    <property type="component" value="Unassembled WGS sequence"/>
</dbReference>
<feature type="transmembrane region" description="Helical" evidence="1">
    <location>
        <begin position="39"/>
        <end position="59"/>
    </location>
</feature>